<dbReference type="OMA" id="AVMDMGR"/>
<dbReference type="STRING" id="5539.A0A3E2H1P7"/>
<organism evidence="2 3">
    <name type="scientific">Scytalidium lignicola</name>
    <name type="common">Hyphomycete</name>
    <dbReference type="NCBI Taxonomy" id="5539"/>
    <lineage>
        <taxon>Eukaryota</taxon>
        <taxon>Fungi</taxon>
        <taxon>Dikarya</taxon>
        <taxon>Ascomycota</taxon>
        <taxon>Pezizomycotina</taxon>
        <taxon>Leotiomycetes</taxon>
        <taxon>Leotiomycetes incertae sedis</taxon>
        <taxon>Scytalidium</taxon>
    </lineage>
</organism>
<accession>A0A3E2H1P7</accession>
<dbReference type="EMBL" id="NCSJ02000235">
    <property type="protein sequence ID" value="RFU26873.1"/>
    <property type="molecule type" value="Genomic_DNA"/>
</dbReference>
<evidence type="ECO:0000313" key="3">
    <source>
        <dbReference type="Proteomes" id="UP000258309"/>
    </source>
</evidence>
<evidence type="ECO:0000259" key="1">
    <source>
        <dbReference type="Pfam" id="PF01814"/>
    </source>
</evidence>
<feature type="domain" description="Hemerythrin-like" evidence="1">
    <location>
        <begin position="39"/>
        <end position="116"/>
    </location>
</feature>
<evidence type="ECO:0000313" key="2">
    <source>
        <dbReference type="EMBL" id="RFU26873.1"/>
    </source>
</evidence>
<gene>
    <name evidence="2" type="ORF">B7463_g9471</name>
</gene>
<feature type="non-terminal residue" evidence="2">
    <location>
        <position position="248"/>
    </location>
</feature>
<dbReference type="PANTHER" id="PTHR35585:SF1">
    <property type="entry name" value="HHE DOMAIN PROTEIN (AFU_ORTHOLOGUE AFUA_4G00730)"/>
    <property type="match status" value="1"/>
</dbReference>
<dbReference type="OrthoDB" id="9983919at2759"/>
<comment type="caution">
    <text evidence="2">The sequence shown here is derived from an EMBL/GenBank/DDBJ whole genome shotgun (WGS) entry which is preliminary data.</text>
</comment>
<sequence length="248" mass="28128">MYALRSVASRKCLHSSQRLIAPRYSSRPFSGSIAGMTAISDAIKKDHQELKDYYNNIVNSAEDHAVATRWQNQFTWELARHSIAEELVVYPAFEKNLGQKGKEIADKDLLEHQKVNKDLLCTTSTDVNLPLTGITIHTQVKEKLHKFQSLKASSLEFLSTLQSLMKDLRQHMDEEETDDLVALDNSLQSGETESMAKSFERTKMFTPTRSHPSAPDKPPFETVLDLMTVPIDKLGDILGRRFPDQHTK</sequence>
<feature type="non-terminal residue" evidence="2">
    <location>
        <position position="1"/>
    </location>
</feature>
<proteinExistence type="predicted"/>
<dbReference type="InterPro" id="IPR012312">
    <property type="entry name" value="Hemerythrin-like"/>
</dbReference>
<dbReference type="Gene3D" id="1.20.120.520">
    <property type="entry name" value="nmb1532 protein domain like"/>
    <property type="match status" value="1"/>
</dbReference>
<keyword evidence="3" id="KW-1185">Reference proteome</keyword>
<dbReference type="Proteomes" id="UP000258309">
    <property type="component" value="Unassembled WGS sequence"/>
</dbReference>
<name>A0A3E2H1P7_SCYLI</name>
<dbReference type="PANTHER" id="PTHR35585">
    <property type="entry name" value="HHE DOMAIN PROTEIN (AFU_ORTHOLOGUE AFUA_4G00730)"/>
    <property type="match status" value="1"/>
</dbReference>
<dbReference type="Pfam" id="PF01814">
    <property type="entry name" value="Hemerythrin"/>
    <property type="match status" value="1"/>
</dbReference>
<dbReference type="AlphaFoldDB" id="A0A3E2H1P7"/>
<reference evidence="2 3" key="1">
    <citation type="submission" date="2018-05" db="EMBL/GenBank/DDBJ databases">
        <title>Draft genome sequence of Scytalidium lignicola DSM 105466, a ubiquitous saprotrophic fungus.</title>
        <authorList>
            <person name="Buettner E."/>
            <person name="Gebauer A.M."/>
            <person name="Hofrichter M."/>
            <person name="Liers C."/>
            <person name="Kellner H."/>
        </authorList>
    </citation>
    <scope>NUCLEOTIDE SEQUENCE [LARGE SCALE GENOMIC DNA]</scope>
    <source>
        <strain evidence="2 3">DSM 105466</strain>
    </source>
</reference>
<protein>
    <recommendedName>
        <fullName evidence="1">Hemerythrin-like domain-containing protein</fullName>
    </recommendedName>
</protein>